<dbReference type="SUPFAM" id="SSF53756">
    <property type="entry name" value="UDP-Glycosyltransferase/glycogen phosphorylase"/>
    <property type="match status" value="1"/>
</dbReference>
<protein>
    <submittedName>
        <fullName evidence="3">Glycosyltransferase</fullName>
    </submittedName>
</protein>
<dbReference type="Pfam" id="PF13439">
    <property type="entry name" value="Glyco_transf_4"/>
    <property type="match status" value="1"/>
</dbReference>
<proteinExistence type="predicted"/>
<sequence length="364" mass="41245">MKILHYIPAIDRTSGGVGIYMQLLAKELGKLVELHVVTHESSNMLEIPNARLHCITGGIKLLSQGKREWCTLLNELKPDVVHENCCWMPGSAFTQMLAQALGYKVVLTPHGMLEPWILKRHYWTKKVPALLLYQKMAVKQADMLHATAESEKKNLLKLGYNDRITVIANGVDVGNIEMKTTWKRNKEILFVSRVHVKKGLNFLIEAVAQLKRVMKDYTVRIAGEGDMAYINELRDFALRLGVNDIISFEGGVYGNRKWELFRQADLFILPTHSENFGIVVAEALASGTPVITTMGTPWSELESRQCGWWTEVGTEATVQALCDFLSLTENELEMMGRNGRKLVEEKYSARKVAEEFVEMYKSIL</sequence>
<gene>
    <name evidence="3" type="ORF">F3D74_25215</name>
</gene>
<evidence type="ECO:0000259" key="2">
    <source>
        <dbReference type="Pfam" id="PF13439"/>
    </source>
</evidence>
<feature type="domain" description="Glycosyltransferase subfamily 4-like N-terminal" evidence="2">
    <location>
        <begin position="15"/>
        <end position="173"/>
    </location>
</feature>
<dbReference type="InterPro" id="IPR050194">
    <property type="entry name" value="Glycosyltransferase_grp1"/>
</dbReference>
<accession>A0A641Q0R7</accession>
<dbReference type="PANTHER" id="PTHR45947">
    <property type="entry name" value="SULFOQUINOVOSYL TRANSFERASE SQD2"/>
    <property type="match status" value="1"/>
</dbReference>
<dbReference type="Gene3D" id="3.40.50.2000">
    <property type="entry name" value="Glycogen Phosphorylase B"/>
    <property type="match status" value="2"/>
</dbReference>
<evidence type="ECO:0000259" key="1">
    <source>
        <dbReference type="Pfam" id="PF00534"/>
    </source>
</evidence>
<keyword evidence="3" id="KW-0808">Transferase</keyword>
<dbReference type="Pfam" id="PF00534">
    <property type="entry name" value="Glycos_transf_1"/>
    <property type="match status" value="1"/>
</dbReference>
<dbReference type="EMBL" id="VWKV01000056">
    <property type="protein sequence ID" value="KAA3956241.1"/>
    <property type="molecule type" value="Genomic_DNA"/>
</dbReference>
<name>A0A641Q0R7_BACOV</name>
<comment type="caution">
    <text evidence="3">The sequence shown here is derived from an EMBL/GenBank/DDBJ whole genome shotgun (WGS) entry which is preliminary data.</text>
</comment>
<organism evidence="3">
    <name type="scientific">Bacteroides ovatus</name>
    <dbReference type="NCBI Taxonomy" id="28116"/>
    <lineage>
        <taxon>Bacteria</taxon>
        <taxon>Pseudomonadati</taxon>
        <taxon>Bacteroidota</taxon>
        <taxon>Bacteroidia</taxon>
        <taxon>Bacteroidales</taxon>
        <taxon>Bacteroidaceae</taxon>
        <taxon>Bacteroides</taxon>
    </lineage>
</organism>
<dbReference type="RefSeq" id="WP_149947145.1">
    <property type="nucleotide sequence ID" value="NZ_JBCHGG010000028.1"/>
</dbReference>
<dbReference type="GO" id="GO:0016757">
    <property type="term" value="F:glycosyltransferase activity"/>
    <property type="evidence" value="ECO:0007669"/>
    <property type="project" value="InterPro"/>
</dbReference>
<dbReference type="InterPro" id="IPR001296">
    <property type="entry name" value="Glyco_trans_1"/>
</dbReference>
<feature type="domain" description="Glycosyl transferase family 1" evidence="1">
    <location>
        <begin position="183"/>
        <end position="341"/>
    </location>
</feature>
<evidence type="ECO:0000313" key="3">
    <source>
        <dbReference type="EMBL" id="KAA3956241.1"/>
    </source>
</evidence>
<reference evidence="3" key="1">
    <citation type="journal article" date="2019" name="Nat. Med.">
        <title>A library of human gut bacterial isolates paired with longitudinal multiomics data enables mechanistic microbiome research.</title>
        <authorList>
            <person name="Poyet M."/>
            <person name="Groussin M."/>
            <person name="Gibbons S.M."/>
            <person name="Avila-Pacheco J."/>
            <person name="Jiang X."/>
            <person name="Kearney S.M."/>
            <person name="Perrotta A.R."/>
            <person name="Berdy B."/>
            <person name="Zhao S."/>
            <person name="Lieberman T.D."/>
            <person name="Swanson P.K."/>
            <person name="Smith M."/>
            <person name="Roesemann S."/>
            <person name="Alexander J.E."/>
            <person name="Rich S.A."/>
            <person name="Livny J."/>
            <person name="Vlamakis H."/>
            <person name="Clish C."/>
            <person name="Bullock K."/>
            <person name="Deik A."/>
            <person name="Scott J."/>
            <person name="Pierce K.A."/>
            <person name="Xavier R.J."/>
            <person name="Alm E.J."/>
        </authorList>
    </citation>
    <scope>NUCLEOTIDE SEQUENCE</scope>
    <source>
        <strain evidence="3">BIOML-A154</strain>
    </source>
</reference>
<dbReference type="AlphaFoldDB" id="A0A641Q0R7"/>
<dbReference type="InterPro" id="IPR028098">
    <property type="entry name" value="Glyco_trans_4-like_N"/>
</dbReference>
<dbReference type="PANTHER" id="PTHR45947:SF3">
    <property type="entry name" value="SULFOQUINOVOSYL TRANSFERASE SQD2"/>
    <property type="match status" value="1"/>
</dbReference>